<feature type="non-terminal residue" evidence="1">
    <location>
        <position position="1"/>
    </location>
</feature>
<dbReference type="Proteomes" id="UP001432027">
    <property type="component" value="Unassembled WGS sequence"/>
</dbReference>
<accession>A0AAV5S9Y6</accession>
<feature type="non-terminal residue" evidence="1">
    <location>
        <position position="136"/>
    </location>
</feature>
<dbReference type="EMBL" id="BTSX01000001">
    <property type="protein sequence ID" value="GMS79996.1"/>
    <property type="molecule type" value="Genomic_DNA"/>
</dbReference>
<name>A0AAV5S9Y6_9BILA</name>
<sequence length="136" mass="15508">LLFSFFPSRGTSSNRNGLQEEVLTLFLFLSFLLTERVKKESVSLALSGAISLRSLQSEGPPLLSILRSFHGGGNALGLSLYKLHFSFSLPTRGKRWMEERLPLILLFFSPLPLSLMRLRKENIRFRKLKMGRIINL</sequence>
<keyword evidence="2" id="KW-1185">Reference proteome</keyword>
<evidence type="ECO:0000313" key="1">
    <source>
        <dbReference type="EMBL" id="GMS79996.1"/>
    </source>
</evidence>
<reference evidence="1" key="1">
    <citation type="submission" date="2023-10" db="EMBL/GenBank/DDBJ databases">
        <title>Genome assembly of Pristionchus species.</title>
        <authorList>
            <person name="Yoshida K."/>
            <person name="Sommer R.J."/>
        </authorList>
    </citation>
    <scope>NUCLEOTIDE SEQUENCE</scope>
    <source>
        <strain evidence="1">RS0144</strain>
    </source>
</reference>
<gene>
    <name evidence="1" type="ORF">PENTCL1PPCAC_2171</name>
</gene>
<comment type="caution">
    <text evidence="1">The sequence shown here is derived from an EMBL/GenBank/DDBJ whole genome shotgun (WGS) entry which is preliminary data.</text>
</comment>
<protein>
    <submittedName>
        <fullName evidence="1">Uncharacterized protein</fullName>
    </submittedName>
</protein>
<proteinExistence type="predicted"/>
<dbReference type="AlphaFoldDB" id="A0AAV5S9Y6"/>
<evidence type="ECO:0000313" key="2">
    <source>
        <dbReference type="Proteomes" id="UP001432027"/>
    </source>
</evidence>
<organism evidence="1 2">
    <name type="scientific">Pristionchus entomophagus</name>
    <dbReference type="NCBI Taxonomy" id="358040"/>
    <lineage>
        <taxon>Eukaryota</taxon>
        <taxon>Metazoa</taxon>
        <taxon>Ecdysozoa</taxon>
        <taxon>Nematoda</taxon>
        <taxon>Chromadorea</taxon>
        <taxon>Rhabditida</taxon>
        <taxon>Rhabditina</taxon>
        <taxon>Diplogasteromorpha</taxon>
        <taxon>Diplogasteroidea</taxon>
        <taxon>Neodiplogasteridae</taxon>
        <taxon>Pristionchus</taxon>
    </lineage>
</organism>